<dbReference type="Gramene" id="rna3225">
    <property type="protein sequence ID" value="RHN79435.1"/>
    <property type="gene ID" value="gene3225"/>
</dbReference>
<feature type="transmembrane region" description="Helical" evidence="1">
    <location>
        <begin position="6"/>
        <end position="25"/>
    </location>
</feature>
<evidence type="ECO:0008006" key="4">
    <source>
        <dbReference type="Google" id="ProtNLM"/>
    </source>
</evidence>
<dbReference type="AlphaFoldDB" id="A0A396JT84"/>
<gene>
    <name evidence="2" type="ORF">MtrunA17_Chr1g0177311</name>
</gene>
<keyword evidence="1" id="KW-0812">Transmembrane</keyword>
<name>A0A396JT84_MEDTR</name>
<accession>A0A396JT84</accession>
<evidence type="ECO:0000313" key="3">
    <source>
        <dbReference type="Proteomes" id="UP000265566"/>
    </source>
</evidence>
<comment type="caution">
    <text evidence="2">The sequence shown here is derived from an EMBL/GenBank/DDBJ whole genome shotgun (WGS) entry which is preliminary data.</text>
</comment>
<evidence type="ECO:0000256" key="1">
    <source>
        <dbReference type="SAM" id="Phobius"/>
    </source>
</evidence>
<keyword evidence="1" id="KW-1133">Transmembrane helix</keyword>
<reference evidence="3" key="1">
    <citation type="journal article" date="2018" name="Nat. Plants">
        <title>Whole-genome landscape of Medicago truncatula symbiotic genes.</title>
        <authorList>
            <person name="Pecrix Y."/>
            <person name="Staton S.E."/>
            <person name="Sallet E."/>
            <person name="Lelandais-Briere C."/>
            <person name="Moreau S."/>
            <person name="Carrere S."/>
            <person name="Blein T."/>
            <person name="Jardinaud M.F."/>
            <person name="Latrasse D."/>
            <person name="Zouine M."/>
            <person name="Zahm M."/>
            <person name="Kreplak J."/>
            <person name="Mayjonade B."/>
            <person name="Satge C."/>
            <person name="Perez M."/>
            <person name="Cauet S."/>
            <person name="Marande W."/>
            <person name="Chantry-Darmon C."/>
            <person name="Lopez-Roques C."/>
            <person name="Bouchez O."/>
            <person name="Berard A."/>
            <person name="Debelle F."/>
            <person name="Munos S."/>
            <person name="Bendahmane A."/>
            <person name="Berges H."/>
            <person name="Niebel A."/>
            <person name="Buitink J."/>
            <person name="Frugier F."/>
            <person name="Benhamed M."/>
            <person name="Crespi M."/>
            <person name="Gouzy J."/>
            <person name="Gamas P."/>
        </authorList>
    </citation>
    <scope>NUCLEOTIDE SEQUENCE [LARGE SCALE GENOMIC DNA]</scope>
    <source>
        <strain evidence="3">cv. Jemalong A17</strain>
    </source>
</reference>
<sequence>MNSAEIVSVVLLVFLHFNFIVLLGLKIHYLLLLKITVLEKSFSCQCCIEGSFLKLKTLSWK</sequence>
<protein>
    <recommendedName>
        <fullName evidence="4">Transmembrane protein</fullName>
    </recommendedName>
</protein>
<dbReference type="EMBL" id="PSQE01000001">
    <property type="protein sequence ID" value="RHN79435.1"/>
    <property type="molecule type" value="Genomic_DNA"/>
</dbReference>
<evidence type="ECO:0000313" key="2">
    <source>
        <dbReference type="EMBL" id="RHN79435.1"/>
    </source>
</evidence>
<proteinExistence type="predicted"/>
<organism evidence="2 3">
    <name type="scientific">Medicago truncatula</name>
    <name type="common">Barrel medic</name>
    <name type="synonym">Medicago tribuloides</name>
    <dbReference type="NCBI Taxonomy" id="3880"/>
    <lineage>
        <taxon>Eukaryota</taxon>
        <taxon>Viridiplantae</taxon>
        <taxon>Streptophyta</taxon>
        <taxon>Embryophyta</taxon>
        <taxon>Tracheophyta</taxon>
        <taxon>Spermatophyta</taxon>
        <taxon>Magnoliopsida</taxon>
        <taxon>eudicotyledons</taxon>
        <taxon>Gunneridae</taxon>
        <taxon>Pentapetalae</taxon>
        <taxon>rosids</taxon>
        <taxon>fabids</taxon>
        <taxon>Fabales</taxon>
        <taxon>Fabaceae</taxon>
        <taxon>Papilionoideae</taxon>
        <taxon>50 kb inversion clade</taxon>
        <taxon>NPAAA clade</taxon>
        <taxon>Hologalegina</taxon>
        <taxon>IRL clade</taxon>
        <taxon>Trifolieae</taxon>
        <taxon>Medicago</taxon>
    </lineage>
</organism>
<dbReference type="Proteomes" id="UP000265566">
    <property type="component" value="Chromosome 1"/>
</dbReference>
<keyword evidence="1" id="KW-0472">Membrane</keyword>